<evidence type="ECO:0000313" key="3">
    <source>
        <dbReference type="Proteomes" id="UP000287033"/>
    </source>
</evidence>
<name>A0A401U0Y6_CHIPU</name>
<dbReference type="AlphaFoldDB" id="A0A401U0Y6"/>
<sequence>MEVWDNRVSADPGPKLGAWRENGQEDEELRPLLASRREGSDWVEEISAVALVSPSENRKRGLEGSCSIISDSIKAGSASGEPERQSVMKD</sequence>
<dbReference type="Proteomes" id="UP000287033">
    <property type="component" value="Unassembled WGS sequence"/>
</dbReference>
<reference evidence="2 3" key="1">
    <citation type="journal article" date="2018" name="Nat. Ecol. Evol.">
        <title>Shark genomes provide insights into elasmobranch evolution and the origin of vertebrates.</title>
        <authorList>
            <person name="Hara Y"/>
            <person name="Yamaguchi K"/>
            <person name="Onimaru K"/>
            <person name="Kadota M"/>
            <person name="Koyanagi M"/>
            <person name="Keeley SD"/>
            <person name="Tatsumi K"/>
            <person name="Tanaka K"/>
            <person name="Motone F"/>
            <person name="Kageyama Y"/>
            <person name="Nozu R"/>
            <person name="Adachi N"/>
            <person name="Nishimura O"/>
            <person name="Nakagawa R"/>
            <person name="Tanegashima C"/>
            <person name="Kiyatake I"/>
            <person name="Matsumoto R"/>
            <person name="Murakumo K"/>
            <person name="Nishida K"/>
            <person name="Terakita A"/>
            <person name="Kuratani S"/>
            <person name="Sato K"/>
            <person name="Hyodo S Kuraku.S."/>
        </authorList>
    </citation>
    <scope>NUCLEOTIDE SEQUENCE [LARGE SCALE GENOMIC DNA]</scope>
</reference>
<feature type="region of interest" description="Disordered" evidence="1">
    <location>
        <begin position="1"/>
        <end position="24"/>
    </location>
</feature>
<gene>
    <name evidence="2" type="ORF">chiPu_0032735</name>
</gene>
<comment type="caution">
    <text evidence="2">The sequence shown here is derived from an EMBL/GenBank/DDBJ whole genome shotgun (WGS) entry which is preliminary data.</text>
</comment>
<keyword evidence="3" id="KW-1185">Reference proteome</keyword>
<accession>A0A401U0Y6</accession>
<proteinExistence type="predicted"/>
<evidence type="ECO:0000313" key="2">
    <source>
        <dbReference type="EMBL" id="GCC48558.1"/>
    </source>
</evidence>
<evidence type="ECO:0000256" key="1">
    <source>
        <dbReference type="SAM" id="MobiDB-lite"/>
    </source>
</evidence>
<organism evidence="2 3">
    <name type="scientific">Chiloscyllium punctatum</name>
    <name type="common">Brownbanded bambooshark</name>
    <name type="synonym">Hemiscyllium punctatum</name>
    <dbReference type="NCBI Taxonomy" id="137246"/>
    <lineage>
        <taxon>Eukaryota</taxon>
        <taxon>Metazoa</taxon>
        <taxon>Chordata</taxon>
        <taxon>Craniata</taxon>
        <taxon>Vertebrata</taxon>
        <taxon>Chondrichthyes</taxon>
        <taxon>Elasmobranchii</taxon>
        <taxon>Galeomorphii</taxon>
        <taxon>Galeoidea</taxon>
        <taxon>Orectolobiformes</taxon>
        <taxon>Hemiscylliidae</taxon>
        <taxon>Chiloscyllium</taxon>
    </lineage>
</organism>
<protein>
    <submittedName>
        <fullName evidence="2">Uncharacterized protein</fullName>
    </submittedName>
</protein>
<dbReference type="EMBL" id="BEZZ01244337">
    <property type="protein sequence ID" value="GCC48558.1"/>
    <property type="molecule type" value="Genomic_DNA"/>
</dbReference>